<dbReference type="AlphaFoldDB" id="A0AAV2GKF6"/>
<accession>A0AAV2GKF6</accession>
<dbReference type="EMBL" id="OZ034822">
    <property type="protein sequence ID" value="CAL1410168.1"/>
    <property type="molecule type" value="Genomic_DNA"/>
</dbReference>
<proteinExistence type="predicted"/>
<evidence type="ECO:0000256" key="1">
    <source>
        <dbReference type="SAM" id="MobiDB-lite"/>
    </source>
</evidence>
<evidence type="ECO:0000313" key="3">
    <source>
        <dbReference type="Proteomes" id="UP001497516"/>
    </source>
</evidence>
<organism evidence="2 3">
    <name type="scientific">Linum trigynum</name>
    <dbReference type="NCBI Taxonomy" id="586398"/>
    <lineage>
        <taxon>Eukaryota</taxon>
        <taxon>Viridiplantae</taxon>
        <taxon>Streptophyta</taxon>
        <taxon>Embryophyta</taxon>
        <taxon>Tracheophyta</taxon>
        <taxon>Spermatophyta</taxon>
        <taxon>Magnoliopsida</taxon>
        <taxon>eudicotyledons</taxon>
        <taxon>Gunneridae</taxon>
        <taxon>Pentapetalae</taxon>
        <taxon>rosids</taxon>
        <taxon>fabids</taxon>
        <taxon>Malpighiales</taxon>
        <taxon>Linaceae</taxon>
        <taxon>Linum</taxon>
    </lineage>
</organism>
<name>A0AAV2GKF6_9ROSI</name>
<feature type="region of interest" description="Disordered" evidence="1">
    <location>
        <begin position="223"/>
        <end position="251"/>
    </location>
</feature>
<evidence type="ECO:0000313" key="2">
    <source>
        <dbReference type="EMBL" id="CAL1410168.1"/>
    </source>
</evidence>
<feature type="compositionally biased region" description="Acidic residues" evidence="1">
    <location>
        <begin position="229"/>
        <end position="241"/>
    </location>
</feature>
<dbReference type="Proteomes" id="UP001497516">
    <property type="component" value="Chromosome 9"/>
</dbReference>
<sequence>MAPTNPQLHPAVTFNNKVRMFYARLKRGSDPSPSSFTTVVYHHEILVTPSLLAETLGLPCQGSSAATNDDFAELRFDYGSALESLTHNIGRHFSNMLSAGRLADRFKVMHVFITRILLPRCLSSNELAHPSDVWIMANARDWVVVCDVREDLRAQHVLARVDASVGRQKHVIHSGGEHTDVTPANQLVHALLDAASAVLDQKIRTIKSKELCSLEYYKAQIETAKEAEPSDIQEEEGEGVSDYESPPKYEF</sequence>
<protein>
    <submittedName>
        <fullName evidence="2">Uncharacterized protein</fullName>
    </submittedName>
</protein>
<gene>
    <name evidence="2" type="ORF">LTRI10_LOCUS49610</name>
</gene>
<keyword evidence="3" id="KW-1185">Reference proteome</keyword>
<reference evidence="2 3" key="1">
    <citation type="submission" date="2024-04" db="EMBL/GenBank/DDBJ databases">
        <authorList>
            <person name="Fracassetti M."/>
        </authorList>
    </citation>
    <scope>NUCLEOTIDE SEQUENCE [LARGE SCALE GENOMIC DNA]</scope>
</reference>